<evidence type="ECO:0000313" key="3">
    <source>
        <dbReference type="Proteomes" id="UP000789845"/>
    </source>
</evidence>
<keyword evidence="1" id="KW-0812">Transmembrane</keyword>
<keyword evidence="3" id="KW-1185">Reference proteome</keyword>
<feature type="transmembrane region" description="Helical" evidence="1">
    <location>
        <begin position="18"/>
        <end position="36"/>
    </location>
</feature>
<proteinExistence type="predicted"/>
<dbReference type="AlphaFoldDB" id="A0A9C7GCT1"/>
<protein>
    <submittedName>
        <fullName evidence="2">Uncharacterized protein</fullName>
    </submittedName>
</protein>
<sequence>MVKDKAGNSFVGVPFLRLIRFAFLLFIVFLIISAYYLQTEGKLLGVIQTILFVKIIPFVKAHWYEIVVSSTLFSLGFWCGRASKGNHNRNKFRRSST</sequence>
<dbReference type="Proteomes" id="UP000789845">
    <property type="component" value="Unassembled WGS sequence"/>
</dbReference>
<organism evidence="2 3">
    <name type="scientific">Pseudoneobacillus rhizosphaerae</name>
    <dbReference type="NCBI Taxonomy" id="2880968"/>
    <lineage>
        <taxon>Bacteria</taxon>
        <taxon>Bacillati</taxon>
        <taxon>Bacillota</taxon>
        <taxon>Bacilli</taxon>
        <taxon>Bacillales</taxon>
        <taxon>Bacillaceae</taxon>
        <taxon>Pseudoneobacillus</taxon>
    </lineage>
</organism>
<dbReference type="RefSeq" id="WP_230498167.1">
    <property type="nucleotide sequence ID" value="NZ_CAKJTG010000026.1"/>
</dbReference>
<accession>A0A9C7GCT1</accession>
<gene>
    <name evidence="2" type="ORF">NEOCIP111885_03681</name>
</gene>
<keyword evidence="1" id="KW-0472">Membrane</keyword>
<evidence type="ECO:0000313" key="2">
    <source>
        <dbReference type="EMBL" id="CAG9609938.1"/>
    </source>
</evidence>
<comment type="caution">
    <text evidence="2">The sequence shown here is derived from an EMBL/GenBank/DDBJ whole genome shotgun (WGS) entry which is preliminary data.</text>
</comment>
<name>A0A9C7GCT1_9BACI</name>
<reference evidence="2" key="1">
    <citation type="submission" date="2021-10" db="EMBL/GenBank/DDBJ databases">
        <authorList>
            <person name="Criscuolo A."/>
        </authorList>
    </citation>
    <scope>NUCLEOTIDE SEQUENCE</scope>
    <source>
        <strain evidence="2">CIP111885</strain>
    </source>
</reference>
<evidence type="ECO:0000256" key="1">
    <source>
        <dbReference type="SAM" id="Phobius"/>
    </source>
</evidence>
<feature type="transmembrane region" description="Helical" evidence="1">
    <location>
        <begin position="66"/>
        <end position="83"/>
    </location>
</feature>
<dbReference type="EMBL" id="CAKJTG010000026">
    <property type="protein sequence ID" value="CAG9609938.1"/>
    <property type="molecule type" value="Genomic_DNA"/>
</dbReference>
<keyword evidence="1" id="KW-1133">Transmembrane helix</keyword>